<name>D4AJU3_ARTBC</name>
<dbReference type="HOGENOM" id="CLU_121499_0_0_1"/>
<evidence type="ECO:0000313" key="3">
    <source>
        <dbReference type="Proteomes" id="UP000008866"/>
    </source>
</evidence>
<dbReference type="Proteomes" id="UP000008866">
    <property type="component" value="Unassembled WGS sequence"/>
</dbReference>
<sequence>MSIPTASSHGKEKKKANGWGNENEGEGEGGRQREREREMQKGSSVRSWIIEMLAASPIFALRQCNVRSNSPGDCAYPLPSFLLPAAAARPSSFASAWSCGEVTAWSAILVLLCFKVDYRLQETPMGTRGNGPMNIRSCRALPATVTPATARAATTATTATTVANSRLAHVLHVPRDSHPYPPQGTRPLVTTSN</sequence>
<dbReference type="eggNOG" id="ENOG502RMEQ">
    <property type="taxonomic scope" value="Eukaryota"/>
</dbReference>
<dbReference type="KEGG" id="abe:ARB_04543"/>
<keyword evidence="3" id="KW-1185">Reference proteome</keyword>
<dbReference type="RefSeq" id="XP_003017661.1">
    <property type="nucleotide sequence ID" value="XM_003017615.1"/>
</dbReference>
<dbReference type="EMBL" id="ABSU01000001">
    <property type="protein sequence ID" value="EFE37016.1"/>
    <property type="molecule type" value="Genomic_DNA"/>
</dbReference>
<reference evidence="3" key="1">
    <citation type="journal article" date="2011" name="Genome Biol.">
        <title>Comparative and functional genomics provide insights into the pathogenicity of dermatophytic fungi.</title>
        <authorList>
            <person name="Burmester A."/>
            <person name="Shelest E."/>
            <person name="Gloeckner G."/>
            <person name="Heddergott C."/>
            <person name="Schindler S."/>
            <person name="Staib P."/>
            <person name="Heidel A."/>
            <person name="Felder M."/>
            <person name="Petzold A."/>
            <person name="Szafranski K."/>
            <person name="Feuermann M."/>
            <person name="Pedruzzi I."/>
            <person name="Priebe S."/>
            <person name="Groth M."/>
            <person name="Winkler R."/>
            <person name="Li W."/>
            <person name="Kniemeyer O."/>
            <person name="Schroeckh V."/>
            <person name="Hertweck C."/>
            <person name="Hube B."/>
            <person name="White T.C."/>
            <person name="Platzer M."/>
            <person name="Guthke R."/>
            <person name="Heitman J."/>
            <person name="Woestemeyer J."/>
            <person name="Zipfel P.F."/>
            <person name="Monod M."/>
            <person name="Brakhage A.A."/>
        </authorList>
    </citation>
    <scope>NUCLEOTIDE SEQUENCE [LARGE SCALE GENOMIC DNA]</scope>
    <source>
        <strain evidence="3">ATCC MYA-4681 / CBS 112371</strain>
    </source>
</reference>
<proteinExistence type="predicted"/>
<feature type="region of interest" description="Disordered" evidence="1">
    <location>
        <begin position="174"/>
        <end position="193"/>
    </location>
</feature>
<feature type="region of interest" description="Disordered" evidence="1">
    <location>
        <begin position="1"/>
        <end position="41"/>
    </location>
</feature>
<protein>
    <submittedName>
        <fullName evidence="2">Uncharacterized protein</fullName>
    </submittedName>
</protein>
<evidence type="ECO:0000313" key="2">
    <source>
        <dbReference type="EMBL" id="EFE37016.1"/>
    </source>
</evidence>
<organism evidence="2 3">
    <name type="scientific">Arthroderma benhamiae (strain ATCC MYA-4681 / CBS 112371)</name>
    <name type="common">Trichophyton mentagrophytes</name>
    <dbReference type="NCBI Taxonomy" id="663331"/>
    <lineage>
        <taxon>Eukaryota</taxon>
        <taxon>Fungi</taxon>
        <taxon>Dikarya</taxon>
        <taxon>Ascomycota</taxon>
        <taxon>Pezizomycotina</taxon>
        <taxon>Eurotiomycetes</taxon>
        <taxon>Eurotiomycetidae</taxon>
        <taxon>Onygenales</taxon>
        <taxon>Arthrodermataceae</taxon>
        <taxon>Trichophyton</taxon>
    </lineage>
</organism>
<feature type="compositionally biased region" description="Basic and acidic residues" evidence="1">
    <location>
        <begin position="28"/>
        <end position="40"/>
    </location>
</feature>
<accession>D4AJU3</accession>
<gene>
    <name evidence="2" type="ORF">ARB_04543</name>
</gene>
<evidence type="ECO:0000256" key="1">
    <source>
        <dbReference type="SAM" id="MobiDB-lite"/>
    </source>
</evidence>
<dbReference type="GeneID" id="9522506"/>
<dbReference type="AlphaFoldDB" id="D4AJU3"/>
<comment type="caution">
    <text evidence="2">The sequence shown here is derived from an EMBL/GenBank/DDBJ whole genome shotgun (WGS) entry which is preliminary data.</text>
</comment>